<name>A0A4Y2AHN7_ARAVE</name>
<organism evidence="2 3">
    <name type="scientific">Araneus ventricosus</name>
    <name type="common">Orbweaver spider</name>
    <name type="synonym">Epeira ventricosa</name>
    <dbReference type="NCBI Taxonomy" id="182803"/>
    <lineage>
        <taxon>Eukaryota</taxon>
        <taxon>Metazoa</taxon>
        <taxon>Ecdysozoa</taxon>
        <taxon>Arthropoda</taxon>
        <taxon>Chelicerata</taxon>
        <taxon>Arachnida</taxon>
        <taxon>Araneae</taxon>
        <taxon>Araneomorphae</taxon>
        <taxon>Entelegynae</taxon>
        <taxon>Araneoidea</taxon>
        <taxon>Araneidae</taxon>
        <taxon>Araneus</taxon>
    </lineage>
</organism>
<feature type="region of interest" description="Disordered" evidence="1">
    <location>
        <begin position="28"/>
        <end position="52"/>
    </location>
</feature>
<protein>
    <submittedName>
        <fullName evidence="2">Uncharacterized protein</fullName>
    </submittedName>
</protein>
<gene>
    <name evidence="2" type="ORF">AVEN_92472_1</name>
</gene>
<proteinExistence type="predicted"/>
<comment type="caution">
    <text evidence="2">The sequence shown here is derived from an EMBL/GenBank/DDBJ whole genome shotgun (WGS) entry which is preliminary data.</text>
</comment>
<dbReference type="AlphaFoldDB" id="A0A4Y2AHN7"/>
<evidence type="ECO:0000313" key="2">
    <source>
        <dbReference type="EMBL" id="GBL79250.1"/>
    </source>
</evidence>
<evidence type="ECO:0000313" key="3">
    <source>
        <dbReference type="Proteomes" id="UP000499080"/>
    </source>
</evidence>
<dbReference type="Proteomes" id="UP000499080">
    <property type="component" value="Unassembled WGS sequence"/>
</dbReference>
<evidence type="ECO:0000256" key="1">
    <source>
        <dbReference type="SAM" id="MobiDB-lite"/>
    </source>
</evidence>
<accession>A0A4Y2AHN7</accession>
<reference evidence="2 3" key="1">
    <citation type="journal article" date="2019" name="Sci. Rep.">
        <title>Orb-weaving spider Araneus ventricosus genome elucidates the spidroin gene catalogue.</title>
        <authorList>
            <person name="Kono N."/>
            <person name="Nakamura H."/>
            <person name="Ohtoshi R."/>
            <person name="Moran D.A.P."/>
            <person name="Shinohara A."/>
            <person name="Yoshida Y."/>
            <person name="Fujiwara M."/>
            <person name="Mori M."/>
            <person name="Tomita M."/>
            <person name="Arakawa K."/>
        </authorList>
    </citation>
    <scope>NUCLEOTIDE SEQUENCE [LARGE SCALE GENOMIC DNA]</scope>
</reference>
<sequence length="127" mass="13724">MTSHSSTYCSTSAHNNQLESSRLKAILTRKGGSSRRKTTTLTQKGAGKAAEENTKLNSEGWGKMGVGPLYRVCFGEEMGLTSIGKAGGERGWTLYRSTAAGNSIVSRRRRALYLSIPVSLTNSSDQY</sequence>
<keyword evidence="3" id="KW-1185">Reference proteome</keyword>
<dbReference type="EMBL" id="BGPR01000018">
    <property type="protein sequence ID" value="GBL79250.1"/>
    <property type="molecule type" value="Genomic_DNA"/>
</dbReference>